<dbReference type="InterPro" id="IPR018642">
    <property type="entry name" value="DUF2066"/>
</dbReference>
<organism evidence="3 4">
    <name type="scientific">Pseudomonas arsenicoxydans</name>
    <dbReference type="NCBI Taxonomy" id="702115"/>
    <lineage>
        <taxon>Bacteria</taxon>
        <taxon>Pseudomonadati</taxon>
        <taxon>Pseudomonadota</taxon>
        <taxon>Gammaproteobacteria</taxon>
        <taxon>Pseudomonadales</taxon>
        <taxon>Pseudomonadaceae</taxon>
        <taxon>Pseudomonas</taxon>
    </lineage>
</organism>
<protein>
    <recommendedName>
        <fullName evidence="5">DUF2066 domain-containing protein</fullName>
    </recommendedName>
</protein>
<dbReference type="RefSeq" id="WP_090181668.1">
    <property type="nucleotide sequence ID" value="NZ_LT629705.1"/>
</dbReference>
<gene>
    <name evidence="3" type="ORF">SAMN04489798_2830</name>
</gene>
<dbReference type="OrthoDB" id="6195299at2"/>
<keyword evidence="2" id="KW-0732">Signal</keyword>
<name>A0A1H0J601_9PSED</name>
<feature type="chain" id="PRO_5009249261" description="DUF2066 domain-containing protein" evidence="2">
    <location>
        <begin position="23"/>
        <end position="353"/>
    </location>
</feature>
<evidence type="ECO:0000313" key="3">
    <source>
        <dbReference type="EMBL" id="SDO39175.1"/>
    </source>
</evidence>
<sequence>MRFISRYVFAGCLSLVSLASHADTVKGLYQVREPVSSQSTEERDQATQRALDTLVLRLTGDPKAVQSPGLAPLRKDPQQIISQYGFDAGPPQVLKVDFDPATTEQALRRAGLSLWGANRPSILGWWLTDSAEGSSLVGDGQASAAPLRRAAQHRGLPLRLPLADLSEQLVATAPNLEGTDATPLRAASDRYNADALLAVHAREEGGQWQAKWNLWLGDKKEAGSVQGADQAAVADAVMLAVSERLAPRFVVKPGASGEQLLEVQGMNLERYAALGRLLEPFGAHLQSVDGERILYRVSGSVEQLRSQLSLAKLQEVPAGQAPAPATPVQPLADGSAPAVAPTPAPVPQLRFRW</sequence>
<accession>A0A1H0J601</accession>
<evidence type="ECO:0000313" key="4">
    <source>
        <dbReference type="Proteomes" id="UP000198827"/>
    </source>
</evidence>
<dbReference type="Proteomes" id="UP000198827">
    <property type="component" value="Chromosome I"/>
</dbReference>
<dbReference type="Pfam" id="PF09839">
    <property type="entry name" value="DUF2066"/>
    <property type="match status" value="1"/>
</dbReference>
<evidence type="ECO:0008006" key="5">
    <source>
        <dbReference type="Google" id="ProtNLM"/>
    </source>
</evidence>
<dbReference type="AlphaFoldDB" id="A0A1H0J601"/>
<feature type="signal peptide" evidence="2">
    <location>
        <begin position="1"/>
        <end position="22"/>
    </location>
</feature>
<evidence type="ECO:0000256" key="1">
    <source>
        <dbReference type="SAM" id="MobiDB-lite"/>
    </source>
</evidence>
<reference evidence="3 4" key="1">
    <citation type="submission" date="2016-10" db="EMBL/GenBank/DDBJ databases">
        <authorList>
            <person name="de Groot N.N."/>
        </authorList>
    </citation>
    <scope>NUCLEOTIDE SEQUENCE [LARGE SCALE GENOMIC DNA]</scope>
    <source>
        <strain evidence="3 4">CECT 7543</strain>
    </source>
</reference>
<proteinExistence type="predicted"/>
<evidence type="ECO:0000256" key="2">
    <source>
        <dbReference type="SAM" id="SignalP"/>
    </source>
</evidence>
<dbReference type="EMBL" id="LT629705">
    <property type="protein sequence ID" value="SDO39175.1"/>
    <property type="molecule type" value="Genomic_DNA"/>
</dbReference>
<feature type="region of interest" description="Disordered" evidence="1">
    <location>
        <begin position="320"/>
        <end position="343"/>
    </location>
</feature>